<evidence type="ECO:0000313" key="11">
    <source>
        <dbReference type="Proteomes" id="UP000028826"/>
    </source>
</evidence>
<proteinExistence type="inferred from homology"/>
<comment type="caution">
    <text evidence="10">The sequence shown here is derived from an EMBL/GenBank/DDBJ whole genome shotgun (WGS) entry which is preliminary data.</text>
</comment>
<accession>A0A086YC25</accession>
<evidence type="ECO:0000313" key="10">
    <source>
        <dbReference type="EMBL" id="KFI31825.1"/>
    </source>
</evidence>
<dbReference type="GO" id="GO:0005886">
    <property type="term" value="C:plasma membrane"/>
    <property type="evidence" value="ECO:0007669"/>
    <property type="project" value="UniProtKB-SubCell"/>
</dbReference>
<dbReference type="AlphaFoldDB" id="A0A086YC25"/>
<keyword evidence="2" id="KW-0813">Transport</keyword>
<dbReference type="PANTHER" id="PTHR30561:SF0">
    <property type="entry name" value="GUANIDINIUM EXPORTER"/>
    <property type="match status" value="1"/>
</dbReference>
<organism evidence="10 11">
    <name type="scientific">Haematobacter massiliensis</name>
    <dbReference type="NCBI Taxonomy" id="195105"/>
    <lineage>
        <taxon>Bacteria</taxon>
        <taxon>Pseudomonadati</taxon>
        <taxon>Pseudomonadota</taxon>
        <taxon>Alphaproteobacteria</taxon>
        <taxon>Rhodobacterales</taxon>
        <taxon>Paracoccaceae</taxon>
        <taxon>Haematobacter</taxon>
    </lineage>
</organism>
<evidence type="ECO:0000256" key="6">
    <source>
        <dbReference type="ARBA" id="ARBA00023136"/>
    </source>
</evidence>
<sequence length="106" mass="10769">MSWLYLGAAVIFEIAVAISAGKAKGFTHIGWTAVTLVSGAIATFFLSLALLTFDVGVGYAIWTSVAGVGIVVLGALFFGQELNVKKLLGIALVIGGVVGLRLSGAA</sequence>
<dbReference type="PANTHER" id="PTHR30561">
    <property type="entry name" value="SMR FAMILY PROTON-DEPENDENT DRUG EFFLUX TRANSPORTER SUGE"/>
    <property type="match status" value="1"/>
</dbReference>
<dbReference type="GO" id="GO:0022857">
    <property type="term" value="F:transmembrane transporter activity"/>
    <property type="evidence" value="ECO:0007669"/>
    <property type="project" value="InterPro"/>
</dbReference>
<evidence type="ECO:0000256" key="3">
    <source>
        <dbReference type="ARBA" id="ARBA00022475"/>
    </source>
</evidence>
<protein>
    <recommendedName>
        <fullName evidence="8">Guanidinium exporter</fullName>
    </recommendedName>
</protein>
<keyword evidence="5" id="KW-1133">Transmembrane helix</keyword>
<dbReference type="EMBL" id="JGYG01000001">
    <property type="protein sequence ID" value="KFI31825.1"/>
    <property type="molecule type" value="Genomic_DNA"/>
</dbReference>
<dbReference type="InterPro" id="IPR045324">
    <property type="entry name" value="Small_multidrug_res"/>
</dbReference>
<dbReference type="OrthoDB" id="9808638at2"/>
<evidence type="ECO:0000256" key="4">
    <source>
        <dbReference type="ARBA" id="ARBA00022692"/>
    </source>
</evidence>
<dbReference type="RefSeq" id="WP_035705818.1">
    <property type="nucleotide sequence ID" value="NZ_CP035510.1"/>
</dbReference>
<dbReference type="InterPro" id="IPR037185">
    <property type="entry name" value="EmrE-like"/>
</dbReference>
<evidence type="ECO:0000256" key="1">
    <source>
        <dbReference type="ARBA" id="ARBA00004651"/>
    </source>
</evidence>
<evidence type="ECO:0000256" key="5">
    <source>
        <dbReference type="ARBA" id="ARBA00022989"/>
    </source>
</evidence>
<evidence type="ECO:0000256" key="2">
    <source>
        <dbReference type="ARBA" id="ARBA00022448"/>
    </source>
</evidence>
<keyword evidence="4 9" id="KW-0812">Transmembrane</keyword>
<dbReference type="Gene3D" id="1.10.3730.20">
    <property type="match status" value="1"/>
</dbReference>
<dbReference type="eggNOG" id="COG2076">
    <property type="taxonomic scope" value="Bacteria"/>
</dbReference>
<keyword evidence="3" id="KW-1003">Cell membrane</keyword>
<dbReference type="InterPro" id="IPR000390">
    <property type="entry name" value="Small_drug/metabolite_transptr"/>
</dbReference>
<evidence type="ECO:0000256" key="9">
    <source>
        <dbReference type="RuleBase" id="RU003942"/>
    </source>
</evidence>
<dbReference type="SUPFAM" id="SSF103481">
    <property type="entry name" value="Multidrug resistance efflux transporter EmrE"/>
    <property type="match status" value="1"/>
</dbReference>
<comment type="similarity">
    <text evidence="7">Belongs to the drug/metabolite transporter (DMT) superfamily. Small multidrug resistance (SMR) (TC 2.A.7.1) family. Gdx/SugE subfamily.</text>
</comment>
<name>A0A086YC25_9RHOB</name>
<dbReference type="Pfam" id="PF00893">
    <property type="entry name" value="Multi_Drug_Res"/>
    <property type="match status" value="1"/>
</dbReference>
<evidence type="ECO:0000256" key="7">
    <source>
        <dbReference type="ARBA" id="ARBA00038151"/>
    </source>
</evidence>
<keyword evidence="6" id="KW-0472">Membrane</keyword>
<dbReference type="STRING" id="195105.CN97_05205"/>
<gene>
    <name evidence="10" type="ORF">CN97_05205</name>
</gene>
<reference evidence="10 11" key="1">
    <citation type="submission" date="2014-03" db="EMBL/GenBank/DDBJ databases">
        <title>Genome of Haematobacter massiliensis CCUG 47968.</title>
        <authorList>
            <person name="Wang D."/>
            <person name="Wang G."/>
        </authorList>
    </citation>
    <scope>NUCLEOTIDE SEQUENCE [LARGE SCALE GENOMIC DNA]</scope>
    <source>
        <strain evidence="10 11">CCUG 47968</strain>
    </source>
</reference>
<dbReference type="Proteomes" id="UP000028826">
    <property type="component" value="Unassembled WGS sequence"/>
</dbReference>
<keyword evidence="11" id="KW-1185">Reference proteome</keyword>
<comment type="subcellular location">
    <subcellularLocation>
        <location evidence="1 9">Cell membrane</location>
        <topology evidence="1 9">Multi-pass membrane protein</topology>
    </subcellularLocation>
</comment>
<evidence type="ECO:0000256" key="8">
    <source>
        <dbReference type="ARBA" id="ARBA00039168"/>
    </source>
</evidence>